<dbReference type="Proteomes" id="UP000038045">
    <property type="component" value="Unplaced"/>
</dbReference>
<reference evidence="2" key="1">
    <citation type="submission" date="2017-02" db="UniProtKB">
        <authorList>
            <consortium name="WormBaseParasite"/>
        </authorList>
    </citation>
    <scope>IDENTIFICATION</scope>
</reference>
<dbReference type="AlphaFoldDB" id="A0A0N5A2R9"/>
<evidence type="ECO:0000313" key="2">
    <source>
        <dbReference type="WBParaSite" id="PTRK_0001593400.1"/>
    </source>
</evidence>
<accession>A0A0N5A2R9</accession>
<keyword evidence="1" id="KW-1185">Reference proteome</keyword>
<evidence type="ECO:0000313" key="1">
    <source>
        <dbReference type="Proteomes" id="UP000038045"/>
    </source>
</evidence>
<dbReference type="WBParaSite" id="PTRK_0001593400.1">
    <property type="protein sequence ID" value="PTRK_0001593400.1"/>
    <property type="gene ID" value="PTRK_0001593400"/>
</dbReference>
<name>A0A0N5A2R9_PARTI</name>
<protein>
    <submittedName>
        <fullName evidence="2">Phlebovirus glycoprotein G2 fusion domain-containing protein</fullName>
    </submittedName>
</protein>
<sequence length="90" mass="10417">MVKKINLGECETNKKGEFKSVLTGKLNETLNLLFESKNTCKPMYKGCKETEYNYCIQPKDVKKFGETTVYMYPNITIDTNKINTYKIDSL</sequence>
<organism evidence="1 2">
    <name type="scientific">Parastrongyloides trichosuri</name>
    <name type="common">Possum-specific nematode worm</name>
    <dbReference type="NCBI Taxonomy" id="131310"/>
    <lineage>
        <taxon>Eukaryota</taxon>
        <taxon>Metazoa</taxon>
        <taxon>Ecdysozoa</taxon>
        <taxon>Nematoda</taxon>
        <taxon>Chromadorea</taxon>
        <taxon>Rhabditida</taxon>
        <taxon>Tylenchina</taxon>
        <taxon>Panagrolaimomorpha</taxon>
        <taxon>Strongyloidoidea</taxon>
        <taxon>Strongyloididae</taxon>
        <taxon>Parastrongyloides</taxon>
    </lineage>
</organism>
<proteinExistence type="predicted"/>